<dbReference type="InterPro" id="IPR051686">
    <property type="entry name" value="Lipoprotein_DolP"/>
</dbReference>
<comment type="caution">
    <text evidence="2">The sequence shown here is derived from an EMBL/GenBank/DDBJ whole genome shotgun (WGS) entry which is preliminary data.</text>
</comment>
<dbReference type="PROSITE" id="PS50914">
    <property type="entry name" value="BON"/>
    <property type="match status" value="3"/>
</dbReference>
<sequence>MIRSEEVIGAVLAAYEREPRVNLHKFPIDLRFEDGVLTLSGEVDGIAAKKLALELAAAPRPVTGVVDRLRVVPAERMEDGAIRDHVCDALLSEPVFEEFSIQAVVKQDLEPVRSLLSRYEVQVEVNEGVVILNGVVESVSHKRMAGVLAWWVPGSRDVVNGLELAHPEDNDEEVVDSLRLVLEKDPMVNASQLRLSCRNMVVTLDGAVSTESAKSAAEADAWYLFGVNGVVNRIMLLG</sequence>
<organism evidence="2 3">
    <name type="scientific">Geomonas silvestris</name>
    <dbReference type="NCBI Taxonomy" id="2740184"/>
    <lineage>
        <taxon>Bacteria</taxon>
        <taxon>Pseudomonadati</taxon>
        <taxon>Thermodesulfobacteriota</taxon>
        <taxon>Desulfuromonadia</taxon>
        <taxon>Geobacterales</taxon>
        <taxon>Geobacteraceae</taxon>
        <taxon>Geomonas</taxon>
    </lineage>
</organism>
<feature type="domain" description="BON" evidence="1">
    <location>
        <begin position="170"/>
        <end position="238"/>
    </location>
</feature>
<evidence type="ECO:0000313" key="2">
    <source>
        <dbReference type="EMBL" id="GFO61814.1"/>
    </source>
</evidence>
<feature type="domain" description="BON" evidence="1">
    <location>
        <begin position="3"/>
        <end position="73"/>
    </location>
</feature>
<dbReference type="Pfam" id="PF04972">
    <property type="entry name" value="BON"/>
    <property type="match status" value="3"/>
</dbReference>
<dbReference type="Proteomes" id="UP000556026">
    <property type="component" value="Unassembled WGS sequence"/>
</dbReference>
<keyword evidence="3" id="KW-1185">Reference proteome</keyword>
<dbReference type="RefSeq" id="WP_183356598.1">
    <property type="nucleotide sequence ID" value="NZ_BLXX01000020.1"/>
</dbReference>
<evidence type="ECO:0000313" key="3">
    <source>
        <dbReference type="Proteomes" id="UP000556026"/>
    </source>
</evidence>
<evidence type="ECO:0000259" key="1">
    <source>
        <dbReference type="PROSITE" id="PS50914"/>
    </source>
</evidence>
<protein>
    <recommendedName>
        <fullName evidence="1">BON domain-containing protein</fullName>
    </recommendedName>
</protein>
<proteinExistence type="predicted"/>
<dbReference type="PANTHER" id="PTHR34606:SF15">
    <property type="entry name" value="BON DOMAIN-CONTAINING PROTEIN"/>
    <property type="match status" value="1"/>
</dbReference>
<dbReference type="EMBL" id="BLXX01000020">
    <property type="protein sequence ID" value="GFO61814.1"/>
    <property type="molecule type" value="Genomic_DNA"/>
</dbReference>
<dbReference type="PANTHER" id="PTHR34606">
    <property type="entry name" value="BON DOMAIN-CONTAINING PROTEIN"/>
    <property type="match status" value="1"/>
</dbReference>
<gene>
    <name evidence="2" type="ORF">GMST_41390</name>
</gene>
<dbReference type="Gene3D" id="3.30.1340.30">
    <property type="match status" value="3"/>
</dbReference>
<dbReference type="AlphaFoldDB" id="A0A6V8MPF5"/>
<reference evidence="3" key="1">
    <citation type="submission" date="2020-06" db="EMBL/GenBank/DDBJ databases">
        <title>Draft genomic sequence of Geomonas sp. Red330.</title>
        <authorList>
            <person name="Itoh H."/>
            <person name="Zhenxing X."/>
            <person name="Ushijima N."/>
            <person name="Masuda Y."/>
            <person name="Shiratori Y."/>
            <person name="Senoo K."/>
        </authorList>
    </citation>
    <scope>NUCLEOTIDE SEQUENCE [LARGE SCALE GENOMIC DNA]</scope>
    <source>
        <strain evidence="3">Red330</strain>
    </source>
</reference>
<dbReference type="InterPro" id="IPR007055">
    <property type="entry name" value="BON_dom"/>
</dbReference>
<name>A0A6V8MPF5_9BACT</name>
<feature type="domain" description="BON" evidence="1">
    <location>
        <begin position="97"/>
        <end position="166"/>
    </location>
</feature>
<accession>A0A6V8MPF5</accession>